<evidence type="ECO:0000313" key="9">
    <source>
        <dbReference type="Proteomes" id="UP000002257"/>
    </source>
</evidence>
<dbReference type="eggNOG" id="COG0515">
    <property type="taxonomic scope" value="Bacteria"/>
</dbReference>
<keyword evidence="5" id="KW-0472">Membrane</keyword>
<dbReference type="PROSITE" id="PS00108">
    <property type="entry name" value="PROTEIN_KINASE_ST"/>
    <property type="match status" value="1"/>
</dbReference>
<evidence type="ECO:0000256" key="5">
    <source>
        <dbReference type="SAM" id="Phobius"/>
    </source>
</evidence>
<dbReference type="PANTHER" id="PTHR43289">
    <property type="entry name" value="MITOGEN-ACTIVATED PROTEIN KINASE KINASE KINASE 20-RELATED"/>
    <property type="match status" value="1"/>
</dbReference>
<dbReference type="SMART" id="SM00332">
    <property type="entry name" value="PP2Cc"/>
    <property type="match status" value="1"/>
</dbReference>
<evidence type="ECO:0000259" key="7">
    <source>
        <dbReference type="PROSITE" id="PS51746"/>
    </source>
</evidence>
<dbReference type="PROSITE" id="PS51746">
    <property type="entry name" value="PPM_2"/>
    <property type="match status" value="1"/>
</dbReference>
<dbReference type="SUPFAM" id="SSF81606">
    <property type="entry name" value="PP2C-like"/>
    <property type="match status" value="1"/>
</dbReference>
<dbReference type="InterPro" id="IPR000719">
    <property type="entry name" value="Prot_kinase_dom"/>
</dbReference>
<dbReference type="PROSITE" id="PS50011">
    <property type="entry name" value="PROTEIN_KINASE_DOM"/>
    <property type="match status" value="1"/>
</dbReference>
<dbReference type="GO" id="GO:0004674">
    <property type="term" value="F:protein serine/threonine kinase activity"/>
    <property type="evidence" value="ECO:0007669"/>
    <property type="project" value="TreeGrafter"/>
</dbReference>
<dbReference type="Pfam" id="PF13672">
    <property type="entry name" value="PP2C_2"/>
    <property type="match status" value="1"/>
</dbReference>
<evidence type="ECO:0000256" key="4">
    <source>
        <dbReference type="ARBA" id="ARBA00022840"/>
    </source>
</evidence>
<dbReference type="Pfam" id="PF00069">
    <property type="entry name" value="Pkinase"/>
    <property type="match status" value="1"/>
</dbReference>
<dbReference type="Proteomes" id="UP000002257">
    <property type="component" value="Chromosome"/>
</dbReference>
<dbReference type="STRING" id="395965.Msil_3205"/>
<reference evidence="8 9" key="1">
    <citation type="journal article" date="2010" name="J. Bacteriol.">
        <title>Complete genome sequence of the aerobic facultative methanotroph Methylocella silvestris BL2.</title>
        <authorList>
            <person name="Chen Y."/>
            <person name="Crombie A."/>
            <person name="Rahman M.T."/>
            <person name="Dedysh S.N."/>
            <person name="Liesack W."/>
            <person name="Stott M.B."/>
            <person name="Alam M."/>
            <person name="Theisen A.R."/>
            <person name="Murrell J.C."/>
            <person name="Dunfield P.F."/>
        </authorList>
    </citation>
    <scope>NUCLEOTIDE SEQUENCE [LARGE SCALE GENOMIC DNA]</scope>
    <source>
        <strain evidence="9">DSM 15510 / CIP 108128 / LMG 27833 / NCIMB 13906 / BL2</strain>
    </source>
</reference>
<dbReference type="InterPro" id="IPR036457">
    <property type="entry name" value="PPM-type-like_dom_sf"/>
</dbReference>
<dbReference type="Gene3D" id="3.60.40.10">
    <property type="entry name" value="PPM-type phosphatase domain"/>
    <property type="match status" value="1"/>
</dbReference>
<keyword evidence="9" id="KW-1185">Reference proteome</keyword>
<dbReference type="PANTHER" id="PTHR43289:SF34">
    <property type="entry name" value="SERINE_THREONINE-PROTEIN KINASE YBDM-RELATED"/>
    <property type="match status" value="1"/>
</dbReference>
<dbReference type="SMART" id="SM00331">
    <property type="entry name" value="PP2C_SIG"/>
    <property type="match status" value="1"/>
</dbReference>
<keyword evidence="4" id="KW-0067">ATP-binding</keyword>
<accession>B8EMI4</accession>
<feature type="transmembrane region" description="Helical" evidence="5">
    <location>
        <begin position="549"/>
        <end position="568"/>
    </location>
</feature>
<evidence type="ECO:0000256" key="2">
    <source>
        <dbReference type="ARBA" id="ARBA00022741"/>
    </source>
</evidence>
<keyword evidence="1" id="KW-0808">Transferase</keyword>
<dbReference type="SUPFAM" id="SSF56112">
    <property type="entry name" value="Protein kinase-like (PK-like)"/>
    <property type="match status" value="1"/>
</dbReference>
<dbReference type="KEGG" id="msl:Msil_3205"/>
<dbReference type="Gene3D" id="1.10.510.10">
    <property type="entry name" value="Transferase(Phosphotransferase) domain 1"/>
    <property type="match status" value="1"/>
</dbReference>
<evidence type="ECO:0000256" key="3">
    <source>
        <dbReference type="ARBA" id="ARBA00022777"/>
    </source>
</evidence>
<feature type="domain" description="PPM-type phosphatase" evidence="7">
    <location>
        <begin position="13"/>
        <end position="239"/>
    </location>
</feature>
<keyword evidence="2" id="KW-0547">Nucleotide-binding</keyword>
<dbReference type="InterPro" id="IPR001932">
    <property type="entry name" value="PPM-type_phosphatase-like_dom"/>
</dbReference>
<dbReference type="HOGENOM" id="CLU_034273_0_0_5"/>
<dbReference type="GO" id="GO:0005524">
    <property type="term" value="F:ATP binding"/>
    <property type="evidence" value="ECO:0007669"/>
    <property type="project" value="UniProtKB-KW"/>
</dbReference>
<dbReference type="SMART" id="SM00220">
    <property type="entry name" value="S_TKc"/>
    <property type="match status" value="1"/>
</dbReference>
<proteinExistence type="predicted"/>
<keyword evidence="5" id="KW-1133">Transmembrane helix</keyword>
<sequence>MTTMGEGDRLEIEFGLCSRIGKRERNEDYAGVYLGAPEERATLGIVAALADGMGGAKGGRVAAELAVRSFIDGYVSEAALRGVRVAGARSLEAINRWAHAIGRADAALQDMGSTFTGLILQGRQAHVLHVGDSRLYRLRDGRLTLLTNDHTLRGAGRNHILTRAIGPSPALQIDYLKEEARTHDRYLICSDGVHGVLPDRALAEELARRTSPEETASHIVDAATDARSADNMTAIVLDVLGLPVANLADLQRTAAALPIIATPSAGERVDDYSLSAILADGPYSRVFRGLDETTGQQVVVKLPKPSVAGDAVLRQAFLRESWITTRIRSPFVGECIDVPPSRRSCLYTVMPFYEGETLERRLGRAPTIRIASGLQIAIRLARGVAALHRAGVIHRDIKPDNVILQSEGGLKLVDLGVARLPQLEDVAKAAAPGTPSFMAPELFEGAPGDELSDQFALGVTIFRMFTGAYPYGEIEPFSRPRFGRPVSLSKLRPDLPAWIDRALSRAFAVKREDRFNDVLELIYEFEHGADRASPADDVRLPLYERNPLMFWKAVAALLALALLATLAAPHR</sequence>
<gene>
    <name evidence="8" type="ordered locus">Msil_3205</name>
</gene>
<protein>
    <submittedName>
        <fullName evidence="8">Protein serine/threonine phosphatase</fullName>
    </submittedName>
</protein>
<dbReference type="eggNOG" id="COG0631">
    <property type="taxonomic scope" value="Bacteria"/>
</dbReference>
<organism evidence="8 9">
    <name type="scientific">Methylocella silvestris (strain DSM 15510 / CIP 108128 / LMG 27833 / NCIMB 13906 / BL2)</name>
    <dbReference type="NCBI Taxonomy" id="395965"/>
    <lineage>
        <taxon>Bacteria</taxon>
        <taxon>Pseudomonadati</taxon>
        <taxon>Pseudomonadota</taxon>
        <taxon>Alphaproteobacteria</taxon>
        <taxon>Hyphomicrobiales</taxon>
        <taxon>Beijerinckiaceae</taxon>
        <taxon>Methylocella</taxon>
    </lineage>
</organism>
<dbReference type="CDD" id="cd00143">
    <property type="entry name" value="PP2Cc"/>
    <property type="match status" value="1"/>
</dbReference>
<dbReference type="AlphaFoldDB" id="B8EMI4"/>
<feature type="domain" description="Protein kinase" evidence="6">
    <location>
        <begin position="272"/>
        <end position="543"/>
    </location>
</feature>
<keyword evidence="3" id="KW-0418">Kinase</keyword>
<evidence type="ECO:0000259" key="6">
    <source>
        <dbReference type="PROSITE" id="PS50011"/>
    </source>
</evidence>
<dbReference type="InterPro" id="IPR011009">
    <property type="entry name" value="Kinase-like_dom_sf"/>
</dbReference>
<dbReference type="EMBL" id="CP001280">
    <property type="protein sequence ID" value="ACK52112.1"/>
    <property type="molecule type" value="Genomic_DNA"/>
</dbReference>
<dbReference type="CDD" id="cd14014">
    <property type="entry name" value="STKc_PknB_like"/>
    <property type="match status" value="1"/>
</dbReference>
<name>B8EMI4_METSB</name>
<evidence type="ECO:0000313" key="8">
    <source>
        <dbReference type="EMBL" id="ACK52112.1"/>
    </source>
</evidence>
<keyword evidence="5" id="KW-0812">Transmembrane</keyword>
<evidence type="ECO:0000256" key="1">
    <source>
        <dbReference type="ARBA" id="ARBA00022679"/>
    </source>
</evidence>
<dbReference type="InterPro" id="IPR008271">
    <property type="entry name" value="Ser/Thr_kinase_AS"/>
</dbReference>